<comment type="caution">
    <text evidence="3">The sequence shown here is derived from an EMBL/GenBank/DDBJ whole genome shotgun (WGS) entry which is preliminary data.</text>
</comment>
<dbReference type="SUPFAM" id="SSF56112">
    <property type="entry name" value="Protein kinase-like (PK-like)"/>
    <property type="match status" value="1"/>
</dbReference>
<dbReference type="PANTHER" id="PTHR21064">
    <property type="entry name" value="AMINOGLYCOSIDE PHOSPHOTRANSFERASE DOMAIN-CONTAINING PROTEIN-RELATED"/>
    <property type="match status" value="1"/>
</dbReference>
<dbReference type="AlphaFoldDB" id="A0A117USN7"/>
<dbReference type="EMBL" id="LLZS01000009">
    <property type="protein sequence ID" value="KUR70151.1"/>
    <property type="molecule type" value="Genomic_DNA"/>
</dbReference>
<dbReference type="STRING" id="1117702.AQZ52_14905"/>
<dbReference type="Pfam" id="PF01636">
    <property type="entry name" value="APH"/>
    <property type="match status" value="1"/>
</dbReference>
<proteinExistence type="inferred from homology"/>
<organism evidence="3 4">
    <name type="scientific">Novosphingobium fuchskuhlense</name>
    <dbReference type="NCBI Taxonomy" id="1117702"/>
    <lineage>
        <taxon>Bacteria</taxon>
        <taxon>Pseudomonadati</taxon>
        <taxon>Pseudomonadota</taxon>
        <taxon>Alphaproteobacteria</taxon>
        <taxon>Sphingomonadales</taxon>
        <taxon>Sphingomonadaceae</taxon>
        <taxon>Novosphingobium</taxon>
    </lineage>
</organism>
<gene>
    <name evidence="3" type="ORF">AQZ52_14905</name>
</gene>
<dbReference type="GO" id="GO:0019202">
    <property type="term" value="F:amino acid kinase activity"/>
    <property type="evidence" value="ECO:0007669"/>
    <property type="project" value="TreeGrafter"/>
</dbReference>
<sequence length="336" mass="36902">MPSTAFAHMPDIAAYLPAARAALRQFGLPETEPHPIGKSENVVFRADAPDGTIWALRLHRPGYHALPALESDRELTAHLAANGLLVPTGRRTASGAWYTEVQTPDPEGTRLAGMTLWHPGQTLESLIGRARGPDTWHWFERTGALLADLHTITASWTAPHGFTRHRLDADGFVGDAPFWGRFWDLPCLTAEERQILTDARTLVTSRLAKLADPLILIHADAHPANVLVSGEHLGLIDFDDCAWGWPAFDMAVSLWSASSEPCFPELRDRFLAGYAARRALPPGALKQLDLFLLTRTIMLIGWFAERPELVGPESAWKPGLIAKALKGIANLNRTSS</sequence>
<dbReference type="Proteomes" id="UP000058012">
    <property type="component" value="Unassembled WGS sequence"/>
</dbReference>
<dbReference type="InterPro" id="IPR050249">
    <property type="entry name" value="Pseudomonas-type_ThrB"/>
</dbReference>
<comment type="similarity">
    <text evidence="1">Belongs to the pseudomonas-type ThrB family.</text>
</comment>
<evidence type="ECO:0000313" key="4">
    <source>
        <dbReference type="Proteomes" id="UP000058012"/>
    </source>
</evidence>
<keyword evidence="4" id="KW-1185">Reference proteome</keyword>
<accession>A0A117USN7</accession>
<protein>
    <recommendedName>
        <fullName evidence="2">Aminoglycoside phosphotransferase domain-containing protein</fullName>
    </recommendedName>
</protein>
<evidence type="ECO:0000313" key="3">
    <source>
        <dbReference type="EMBL" id="KUR70151.1"/>
    </source>
</evidence>
<evidence type="ECO:0000259" key="2">
    <source>
        <dbReference type="Pfam" id="PF01636"/>
    </source>
</evidence>
<name>A0A117USN7_9SPHN</name>
<dbReference type="InterPro" id="IPR002575">
    <property type="entry name" value="Aminoglycoside_PTrfase"/>
</dbReference>
<dbReference type="PANTHER" id="PTHR21064:SF6">
    <property type="entry name" value="AMINOGLYCOSIDE PHOSPHOTRANSFERASE DOMAIN-CONTAINING PROTEIN"/>
    <property type="match status" value="1"/>
</dbReference>
<dbReference type="InterPro" id="IPR011009">
    <property type="entry name" value="Kinase-like_dom_sf"/>
</dbReference>
<reference evidence="3 4" key="1">
    <citation type="submission" date="2015-10" db="EMBL/GenBank/DDBJ databases">
        <title>Draft genome sequence of Novosphingobium fuchskuhlense DSM 25065 isolated from a surface water sample of the southwest basin of Lake Grosse Fuchskuhle.</title>
        <authorList>
            <person name="Ruckert C."/>
            <person name="Winkler A."/>
            <person name="Glaeser J."/>
            <person name="Grossart H.-P."/>
            <person name="Kalinowski J."/>
            <person name="Glaeser S."/>
        </authorList>
    </citation>
    <scope>NUCLEOTIDE SEQUENCE [LARGE SCALE GENOMIC DNA]</scope>
    <source>
        <strain evidence="3 4">FNE08-7</strain>
    </source>
</reference>
<dbReference type="Gene3D" id="3.90.1200.10">
    <property type="match status" value="1"/>
</dbReference>
<feature type="domain" description="Aminoglycoside phosphotransferase" evidence="2">
    <location>
        <begin position="35"/>
        <end position="278"/>
    </location>
</feature>
<evidence type="ECO:0000256" key="1">
    <source>
        <dbReference type="ARBA" id="ARBA00038240"/>
    </source>
</evidence>